<feature type="signal peptide" evidence="8">
    <location>
        <begin position="1"/>
        <end position="20"/>
    </location>
</feature>
<evidence type="ECO:0000256" key="2">
    <source>
        <dbReference type="ARBA" id="ARBA00022722"/>
    </source>
</evidence>
<keyword evidence="8" id="KW-0732">Signal</keyword>
<dbReference type="CDD" id="cd11010">
    <property type="entry name" value="S1-P1_nuclease"/>
    <property type="match status" value="1"/>
</dbReference>
<evidence type="ECO:0000256" key="5">
    <source>
        <dbReference type="ARBA" id="ARBA00022801"/>
    </source>
</evidence>
<dbReference type="OrthoDB" id="441446at2759"/>
<comment type="similarity">
    <text evidence="1">Belongs to the nuclease type I family.</text>
</comment>
<evidence type="ECO:0000256" key="3">
    <source>
        <dbReference type="ARBA" id="ARBA00022723"/>
    </source>
</evidence>
<evidence type="ECO:0000256" key="8">
    <source>
        <dbReference type="SAM" id="SignalP"/>
    </source>
</evidence>
<dbReference type="Proteomes" id="UP000799428">
    <property type="component" value="Unassembled WGS sequence"/>
</dbReference>
<dbReference type="PANTHER" id="PTHR33146:SF26">
    <property type="entry name" value="ENDONUCLEASE 4"/>
    <property type="match status" value="1"/>
</dbReference>
<evidence type="ECO:0008006" key="11">
    <source>
        <dbReference type="Google" id="ProtNLM"/>
    </source>
</evidence>
<gene>
    <name evidence="9" type="ORF">K504DRAFT_457412</name>
</gene>
<protein>
    <recommendedName>
        <fullName evidence="11">Nuclease PA3</fullName>
    </recommendedName>
</protein>
<evidence type="ECO:0000256" key="6">
    <source>
        <dbReference type="ARBA" id="ARBA00023157"/>
    </source>
</evidence>
<evidence type="ECO:0000256" key="4">
    <source>
        <dbReference type="ARBA" id="ARBA00022759"/>
    </source>
</evidence>
<keyword evidence="10" id="KW-1185">Reference proteome</keyword>
<proteinExistence type="inferred from homology"/>
<dbReference type="GO" id="GO:0016788">
    <property type="term" value="F:hydrolase activity, acting on ester bonds"/>
    <property type="evidence" value="ECO:0007669"/>
    <property type="project" value="InterPro"/>
</dbReference>
<dbReference type="GO" id="GO:0046872">
    <property type="term" value="F:metal ion binding"/>
    <property type="evidence" value="ECO:0007669"/>
    <property type="project" value="UniProtKB-KW"/>
</dbReference>
<evidence type="ECO:0000256" key="7">
    <source>
        <dbReference type="ARBA" id="ARBA00023180"/>
    </source>
</evidence>
<accession>A0A6G1KR05</accession>
<dbReference type="GO" id="GO:0003676">
    <property type="term" value="F:nucleic acid binding"/>
    <property type="evidence" value="ECO:0007669"/>
    <property type="project" value="InterPro"/>
</dbReference>
<keyword evidence="4" id="KW-0255">Endonuclease</keyword>
<dbReference type="Pfam" id="PF02265">
    <property type="entry name" value="S1-P1_nuclease"/>
    <property type="match status" value="1"/>
</dbReference>
<keyword evidence="3" id="KW-0479">Metal-binding</keyword>
<dbReference type="InterPro" id="IPR003154">
    <property type="entry name" value="S1/P1nuclease"/>
</dbReference>
<evidence type="ECO:0000256" key="1">
    <source>
        <dbReference type="ARBA" id="ARBA00009547"/>
    </source>
</evidence>
<dbReference type="FunFam" id="1.10.575.10:FF:000004">
    <property type="entry name" value="Nuclease S1"/>
    <property type="match status" value="1"/>
</dbReference>
<keyword evidence="7" id="KW-0325">Glycoprotein</keyword>
<dbReference type="Gene3D" id="1.10.575.10">
    <property type="entry name" value="P1 Nuclease"/>
    <property type="match status" value="1"/>
</dbReference>
<organism evidence="9 10">
    <name type="scientific">Pleomassaria siparia CBS 279.74</name>
    <dbReference type="NCBI Taxonomy" id="1314801"/>
    <lineage>
        <taxon>Eukaryota</taxon>
        <taxon>Fungi</taxon>
        <taxon>Dikarya</taxon>
        <taxon>Ascomycota</taxon>
        <taxon>Pezizomycotina</taxon>
        <taxon>Dothideomycetes</taxon>
        <taxon>Pleosporomycetidae</taxon>
        <taxon>Pleosporales</taxon>
        <taxon>Pleomassariaceae</taxon>
        <taxon>Pleomassaria</taxon>
    </lineage>
</organism>
<dbReference type="AlphaFoldDB" id="A0A6G1KR05"/>
<dbReference type="PANTHER" id="PTHR33146">
    <property type="entry name" value="ENDONUCLEASE 4"/>
    <property type="match status" value="1"/>
</dbReference>
<feature type="chain" id="PRO_5026153031" description="Nuclease PA3" evidence="8">
    <location>
        <begin position="21"/>
        <end position="345"/>
    </location>
</feature>
<reference evidence="9" key="1">
    <citation type="journal article" date="2020" name="Stud. Mycol.">
        <title>101 Dothideomycetes genomes: a test case for predicting lifestyles and emergence of pathogens.</title>
        <authorList>
            <person name="Haridas S."/>
            <person name="Albert R."/>
            <person name="Binder M."/>
            <person name="Bloem J."/>
            <person name="Labutti K."/>
            <person name="Salamov A."/>
            <person name="Andreopoulos B."/>
            <person name="Baker S."/>
            <person name="Barry K."/>
            <person name="Bills G."/>
            <person name="Bluhm B."/>
            <person name="Cannon C."/>
            <person name="Castanera R."/>
            <person name="Culley D."/>
            <person name="Daum C."/>
            <person name="Ezra D."/>
            <person name="Gonzalez J."/>
            <person name="Henrissat B."/>
            <person name="Kuo A."/>
            <person name="Liang C."/>
            <person name="Lipzen A."/>
            <person name="Lutzoni F."/>
            <person name="Magnuson J."/>
            <person name="Mondo S."/>
            <person name="Nolan M."/>
            <person name="Ohm R."/>
            <person name="Pangilinan J."/>
            <person name="Park H.-J."/>
            <person name="Ramirez L."/>
            <person name="Alfaro M."/>
            <person name="Sun H."/>
            <person name="Tritt A."/>
            <person name="Yoshinaga Y."/>
            <person name="Zwiers L.-H."/>
            <person name="Turgeon B."/>
            <person name="Goodwin S."/>
            <person name="Spatafora J."/>
            <person name="Crous P."/>
            <person name="Grigoriev I."/>
        </authorList>
    </citation>
    <scope>NUCLEOTIDE SEQUENCE</scope>
    <source>
        <strain evidence="9">CBS 279.74</strain>
    </source>
</reference>
<dbReference type="InterPro" id="IPR008947">
    <property type="entry name" value="PLipase_C/P1_nuclease_dom_sf"/>
</dbReference>
<sequence length="345" mass="37325">MAVSKSVLLALLPLLPQASAWGALGHETVAFIAQNFVSNSTRAFAQALLADDSSSYLANVASWADTYRLTTEGAFSGSLHYIDSLDNPPTSCNVDYERDCPEEGCIISAIANYTIRAKDTSLPVIEQQKALKWVIHFLGDIHQPLHVENLEVGGNTIAVSFNGTTTNLHHIWDSNMPEKLVGGYALADAKAWAATLSTEIITGKYANASASWLDGIDDTDGVKSATVWATDANARVCDVVVPEGAESVRGAELQGAYYDAAIPVIQLQIAKAGYRLAAWLDVIATGGTKVQSRGMGIMRRPRVYGGEMKEVRAITESENLEPWMLEARRVRRAFGWNCGAEGHEH</sequence>
<evidence type="ECO:0000313" key="9">
    <source>
        <dbReference type="EMBL" id="KAF2715240.1"/>
    </source>
</evidence>
<dbReference type="GO" id="GO:0004519">
    <property type="term" value="F:endonuclease activity"/>
    <property type="evidence" value="ECO:0007669"/>
    <property type="project" value="UniProtKB-KW"/>
</dbReference>
<keyword evidence="6" id="KW-1015">Disulfide bond</keyword>
<dbReference type="SUPFAM" id="SSF48537">
    <property type="entry name" value="Phospholipase C/P1 nuclease"/>
    <property type="match status" value="1"/>
</dbReference>
<dbReference type="GO" id="GO:0006308">
    <property type="term" value="P:DNA catabolic process"/>
    <property type="evidence" value="ECO:0007669"/>
    <property type="project" value="InterPro"/>
</dbReference>
<keyword evidence="5" id="KW-0378">Hydrolase</keyword>
<dbReference type="EMBL" id="MU005764">
    <property type="protein sequence ID" value="KAF2715240.1"/>
    <property type="molecule type" value="Genomic_DNA"/>
</dbReference>
<name>A0A6G1KR05_9PLEO</name>
<keyword evidence="2" id="KW-0540">Nuclease</keyword>
<evidence type="ECO:0000313" key="10">
    <source>
        <dbReference type="Proteomes" id="UP000799428"/>
    </source>
</evidence>